<evidence type="ECO:0000256" key="4">
    <source>
        <dbReference type="ARBA" id="ARBA00023163"/>
    </source>
</evidence>
<proteinExistence type="predicted"/>
<evidence type="ECO:0000256" key="6">
    <source>
        <dbReference type="SAM" id="MobiDB-lite"/>
    </source>
</evidence>
<protein>
    <recommendedName>
        <fullName evidence="7">MADS-box domain-containing protein</fullName>
    </recommendedName>
</protein>
<dbReference type="GO" id="GO:0003677">
    <property type="term" value="F:DNA binding"/>
    <property type="evidence" value="ECO:0007669"/>
    <property type="project" value="UniProtKB-KW"/>
</dbReference>
<dbReference type="Pfam" id="PF00319">
    <property type="entry name" value="SRF-TF"/>
    <property type="match status" value="1"/>
</dbReference>
<dbReference type="InterPro" id="IPR002100">
    <property type="entry name" value="TF_MADSbox"/>
</dbReference>
<dbReference type="InterPro" id="IPR002487">
    <property type="entry name" value="TF_Kbox"/>
</dbReference>
<name>A0ABC8JLV3_ERUVS</name>
<evidence type="ECO:0000256" key="2">
    <source>
        <dbReference type="ARBA" id="ARBA00023015"/>
    </source>
</evidence>
<dbReference type="SMART" id="SM00432">
    <property type="entry name" value="MADS"/>
    <property type="match status" value="1"/>
</dbReference>
<dbReference type="SUPFAM" id="SSF55455">
    <property type="entry name" value="SRF-like"/>
    <property type="match status" value="1"/>
</dbReference>
<reference evidence="8 9" key="1">
    <citation type="submission" date="2022-03" db="EMBL/GenBank/DDBJ databases">
        <authorList>
            <person name="Macdonald S."/>
            <person name="Ahmed S."/>
            <person name="Newling K."/>
        </authorList>
    </citation>
    <scope>NUCLEOTIDE SEQUENCE [LARGE SCALE GENOMIC DNA]</scope>
</reference>
<dbReference type="PANTHER" id="PTHR48019">
    <property type="entry name" value="SERUM RESPONSE FACTOR HOMOLOG"/>
    <property type="match status" value="1"/>
</dbReference>
<organism evidence="8 9">
    <name type="scientific">Eruca vesicaria subsp. sativa</name>
    <name type="common">Garden rocket</name>
    <name type="synonym">Eruca sativa</name>
    <dbReference type="NCBI Taxonomy" id="29727"/>
    <lineage>
        <taxon>Eukaryota</taxon>
        <taxon>Viridiplantae</taxon>
        <taxon>Streptophyta</taxon>
        <taxon>Embryophyta</taxon>
        <taxon>Tracheophyta</taxon>
        <taxon>Spermatophyta</taxon>
        <taxon>Magnoliopsida</taxon>
        <taxon>eudicotyledons</taxon>
        <taxon>Gunneridae</taxon>
        <taxon>Pentapetalae</taxon>
        <taxon>rosids</taxon>
        <taxon>malvids</taxon>
        <taxon>Brassicales</taxon>
        <taxon>Brassicaceae</taxon>
        <taxon>Brassiceae</taxon>
        <taxon>Eruca</taxon>
    </lineage>
</organism>
<keyword evidence="2" id="KW-0805">Transcription regulation</keyword>
<sequence>MGRGKIEIKKIEDVHRLQACFTNRCKGMMKKANELAVLCDVDVALIAFSRTGELYDFFSGSVEQILSRYGYRADHRQRDTSQGNGDVLLEDESVTSELKRLQLAIERLKGKKLEGMSFSDLSSLESQLNASLLSIKDQKVKTTQRTIFYSKDLKDDSLTCKIESMLGRDSSGPKVSSLLQAEPESSSSDDNENDNEEHHFDTSLRLGWGKK</sequence>
<comment type="caution">
    <text evidence="8">The sequence shown here is derived from an EMBL/GenBank/DDBJ whole genome shotgun (WGS) entry which is preliminary data.</text>
</comment>
<dbReference type="EMBL" id="CAKOAT010102932">
    <property type="protein sequence ID" value="CAH8325756.1"/>
    <property type="molecule type" value="Genomic_DNA"/>
</dbReference>
<accession>A0ABC8JLV3</accession>
<keyword evidence="4" id="KW-0804">Transcription</keyword>
<feature type="region of interest" description="Disordered" evidence="6">
    <location>
        <begin position="166"/>
        <end position="211"/>
    </location>
</feature>
<keyword evidence="9" id="KW-1185">Reference proteome</keyword>
<feature type="domain" description="MADS-box" evidence="7">
    <location>
        <begin position="1"/>
        <end position="61"/>
    </location>
</feature>
<evidence type="ECO:0000256" key="5">
    <source>
        <dbReference type="ARBA" id="ARBA00023242"/>
    </source>
</evidence>
<gene>
    <name evidence="8" type="ORF">ERUC_LOCUS10475</name>
</gene>
<dbReference type="GO" id="GO:0005634">
    <property type="term" value="C:nucleus"/>
    <property type="evidence" value="ECO:0007669"/>
    <property type="project" value="UniProtKB-SubCell"/>
</dbReference>
<dbReference type="AlphaFoldDB" id="A0ABC8JLV3"/>
<evidence type="ECO:0000256" key="1">
    <source>
        <dbReference type="ARBA" id="ARBA00004123"/>
    </source>
</evidence>
<evidence type="ECO:0000313" key="9">
    <source>
        <dbReference type="Proteomes" id="UP001642260"/>
    </source>
</evidence>
<keyword evidence="5" id="KW-0539">Nucleus</keyword>
<keyword evidence="3" id="KW-0238">DNA-binding</keyword>
<evidence type="ECO:0000259" key="7">
    <source>
        <dbReference type="PROSITE" id="PS50066"/>
    </source>
</evidence>
<dbReference type="InterPro" id="IPR050142">
    <property type="entry name" value="MADS-box/MEF2_TF"/>
</dbReference>
<evidence type="ECO:0000313" key="8">
    <source>
        <dbReference type="EMBL" id="CAH8325756.1"/>
    </source>
</evidence>
<dbReference type="InterPro" id="IPR036879">
    <property type="entry name" value="TF_MADSbox_sf"/>
</dbReference>
<dbReference type="Pfam" id="PF01486">
    <property type="entry name" value="K-box"/>
    <property type="match status" value="1"/>
</dbReference>
<dbReference type="PROSITE" id="PS50066">
    <property type="entry name" value="MADS_BOX_2"/>
    <property type="match status" value="1"/>
</dbReference>
<dbReference type="Proteomes" id="UP001642260">
    <property type="component" value="Unassembled WGS sequence"/>
</dbReference>
<dbReference type="Gene3D" id="3.40.1810.10">
    <property type="entry name" value="Transcription factor, MADS-box"/>
    <property type="match status" value="1"/>
</dbReference>
<comment type="subcellular location">
    <subcellularLocation>
        <location evidence="1">Nucleus</location>
    </subcellularLocation>
</comment>
<evidence type="ECO:0000256" key="3">
    <source>
        <dbReference type="ARBA" id="ARBA00023125"/>
    </source>
</evidence>
<dbReference type="PRINTS" id="PR00404">
    <property type="entry name" value="MADSDOMAIN"/>
</dbReference>